<dbReference type="Proteomes" id="UP001157418">
    <property type="component" value="Unassembled WGS sequence"/>
</dbReference>
<dbReference type="EMBL" id="CAKMRJ010000001">
    <property type="protein sequence ID" value="CAH1412278.1"/>
    <property type="molecule type" value="Genomic_DNA"/>
</dbReference>
<feature type="domain" description="hAT-like transposase RNase-H fold" evidence="2">
    <location>
        <begin position="99"/>
        <end position="197"/>
    </location>
</feature>
<evidence type="ECO:0000313" key="4">
    <source>
        <dbReference type="Proteomes" id="UP001157418"/>
    </source>
</evidence>
<sequence length="297" mass="34196">MRECIKYYKGSQNRENAFLRVVQHVGLESSRGLRQDASTHWNSTFLMLDNALFYKKALLQMVKTDANFVHCPSSQEWSKIEKICKFLQVFHEVTLAFSCSKYPTANLYFPNVLKIRLLLKKDVVSNDDFIKTMATRMNLKFDKYWSEFSTIMGIVVIFDPRYKFQVIDWAFKKVYGSTSDLELDLFKKKLFSLFDEYLAINTKSKASESSPPSPKVDENLSDTYMTDFDEFSSCEFTTDGKSELESYLKEPKLPRIASLQPEIEALCKEVTTLKVDVDEDAKESNTSGAQTQQSGLC</sequence>
<feature type="compositionally biased region" description="Polar residues" evidence="1">
    <location>
        <begin position="284"/>
        <end position="297"/>
    </location>
</feature>
<accession>A0AAU9LIK1</accession>
<comment type="caution">
    <text evidence="3">The sequence shown here is derived from an EMBL/GenBank/DDBJ whole genome shotgun (WGS) entry which is preliminary data.</text>
</comment>
<dbReference type="AlphaFoldDB" id="A0AAU9LIK1"/>
<keyword evidence="4" id="KW-1185">Reference proteome</keyword>
<evidence type="ECO:0000256" key="1">
    <source>
        <dbReference type="SAM" id="MobiDB-lite"/>
    </source>
</evidence>
<proteinExistence type="predicted"/>
<dbReference type="InterPro" id="IPR012337">
    <property type="entry name" value="RNaseH-like_sf"/>
</dbReference>
<evidence type="ECO:0000259" key="2">
    <source>
        <dbReference type="Pfam" id="PF14372"/>
    </source>
</evidence>
<dbReference type="GO" id="GO:0003677">
    <property type="term" value="F:DNA binding"/>
    <property type="evidence" value="ECO:0007669"/>
    <property type="project" value="InterPro"/>
</dbReference>
<evidence type="ECO:0000313" key="3">
    <source>
        <dbReference type="EMBL" id="CAH1412278.1"/>
    </source>
</evidence>
<gene>
    <name evidence="3" type="ORF">LVIROSA_LOCUS304</name>
</gene>
<dbReference type="PANTHER" id="PTHR23272:SF167">
    <property type="entry name" value="ZINC FINGER BED DOMAIN-CONTAINING PROTEIN RICESLEEPER 2-LIKE"/>
    <property type="match status" value="1"/>
</dbReference>
<feature type="region of interest" description="Disordered" evidence="1">
    <location>
        <begin position="278"/>
        <end position="297"/>
    </location>
</feature>
<dbReference type="InterPro" id="IPR025525">
    <property type="entry name" value="hAT-like_transposase_RNase-H"/>
</dbReference>
<name>A0AAU9LIK1_9ASTR</name>
<dbReference type="SUPFAM" id="SSF53098">
    <property type="entry name" value="Ribonuclease H-like"/>
    <property type="match status" value="1"/>
</dbReference>
<protein>
    <recommendedName>
        <fullName evidence="2">hAT-like transposase RNase-H fold domain-containing protein</fullName>
    </recommendedName>
</protein>
<dbReference type="Pfam" id="PF14372">
    <property type="entry name" value="hAT-like_RNase-H"/>
    <property type="match status" value="1"/>
</dbReference>
<dbReference type="PANTHER" id="PTHR23272">
    <property type="entry name" value="BED FINGER-RELATED"/>
    <property type="match status" value="1"/>
</dbReference>
<reference evidence="3 4" key="1">
    <citation type="submission" date="2022-01" db="EMBL/GenBank/DDBJ databases">
        <authorList>
            <person name="Xiong W."/>
            <person name="Schranz E."/>
        </authorList>
    </citation>
    <scope>NUCLEOTIDE SEQUENCE [LARGE SCALE GENOMIC DNA]</scope>
</reference>
<organism evidence="3 4">
    <name type="scientific">Lactuca virosa</name>
    <dbReference type="NCBI Taxonomy" id="75947"/>
    <lineage>
        <taxon>Eukaryota</taxon>
        <taxon>Viridiplantae</taxon>
        <taxon>Streptophyta</taxon>
        <taxon>Embryophyta</taxon>
        <taxon>Tracheophyta</taxon>
        <taxon>Spermatophyta</taxon>
        <taxon>Magnoliopsida</taxon>
        <taxon>eudicotyledons</taxon>
        <taxon>Gunneridae</taxon>
        <taxon>Pentapetalae</taxon>
        <taxon>asterids</taxon>
        <taxon>campanulids</taxon>
        <taxon>Asterales</taxon>
        <taxon>Asteraceae</taxon>
        <taxon>Cichorioideae</taxon>
        <taxon>Cichorieae</taxon>
        <taxon>Lactucinae</taxon>
        <taxon>Lactuca</taxon>
    </lineage>
</organism>